<keyword evidence="3" id="KW-1185">Reference proteome</keyword>
<name>A0A1E7FGA7_9STRA</name>
<dbReference type="KEGG" id="fcy:FRACYDRAFT_260775"/>
<gene>
    <name evidence="2" type="ORF">FRACYDRAFT_260775</name>
</gene>
<feature type="compositionally biased region" description="Basic and acidic residues" evidence="1">
    <location>
        <begin position="486"/>
        <end position="496"/>
    </location>
</feature>
<reference evidence="2 3" key="1">
    <citation type="submission" date="2016-09" db="EMBL/GenBank/DDBJ databases">
        <title>Extensive genetic diversity and differential bi-allelic expression allows diatom success in the polar Southern Ocean.</title>
        <authorList>
            <consortium name="DOE Joint Genome Institute"/>
            <person name="Mock T."/>
            <person name="Otillar R.P."/>
            <person name="Strauss J."/>
            <person name="Dupont C."/>
            <person name="Frickenhaus S."/>
            <person name="Maumus F."/>
            <person name="Mcmullan M."/>
            <person name="Sanges R."/>
            <person name="Schmutz J."/>
            <person name="Toseland A."/>
            <person name="Valas R."/>
            <person name="Veluchamy A."/>
            <person name="Ward B.J."/>
            <person name="Allen A."/>
            <person name="Barry K."/>
            <person name="Falciatore A."/>
            <person name="Ferrante M."/>
            <person name="Fortunato A.E."/>
            <person name="Gloeckner G."/>
            <person name="Gruber A."/>
            <person name="Hipkin R."/>
            <person name="Janech M."/>
            <person name="Kroth P."/>
            <person name="Leese F."/>
            <person name="Lindquist E."/>
            <person name="Lyon B.R."/>
            <person name="Martin J."/>
            <person name="Mayer C."/>
            <person name="Parker M."/>
            <person name="Quesneville H."/>
            <person name="Raymond J."/>
            <person name="Uhlig C."/>
            <person name="Valentin K.U."/>
            <person name="Worden A.Z."/>
            <person name="Armbrust E.V."/>
            <person name="Bowler C."/>
            <person name="Green B."/>
            <person name="Moulton V."/>
            <person name="Van Oosterhout C."/>
            <person name="Grigoriev I."/>
        </authorList>
    </citation>
    <scope>NUCLEOTIDE SEQUENCE [LARGE SCALE GENOMIC DNA]</scope>
    <source>
        <strain evidence="2 3">CCMP1102</strain>
    </source>
</reference>
<feature type="compositionally biased region" description="Basic and acidic residues" evidence="1">
    <location>
        <begin position="211"/>
        <end position="224"/>
    </location>
</feature>
<feature type="compositionally biased region" description="Polar residues" evidence="1">
    <location>
        <begin position="747"/>
        <end position="764"/>
    </location>
</feature>
<feature type="compositionally biased region" description="Low complexity" evidence="1">
    <location>
        <begin position="247"/>
        <end position="290"/>
    </location>
</feature>
<feature type="compositionally biased region" description="Low complexity" evidence="1">
    <location>
        <begin position="320"/>
        <end position="349"/>
    </location>
</feature>
<feature type="compositionally biased region" description="Basic and acidic residues" evidence="1">
    <location>
        <begin position="108"/>
        <end position="125"/>
    </location>
</feature>
<feature type="region of interest" description="Disordered" evidence="1">
    <location>
        <begin position="1"/>
        <end position="22"/>
    </location>
</feature>
<dbReference type="AlphaFoldDB" id="A0A1E7FGA7"/>
<proteinExistence type="predicted"/>
<feature type="compositionally biased region" description="Basic and acidic residues" evidence="1">
    <location>
        <begin position="594"/>
        <end position="605"/>
    </location>
</feature>
<evidence type="ECO:0000256" key="1">
    <source>
        <dbReference type="SAM" id="MobiDB-lite"/>
    </source>
</evidence>
<dbReference type="OrthoDB" id="57435at2759"/>
<feature type="compositionally biased region" description="Polar residues" evidence="1">
    <location>
        <begin position="229"/>
        <end position="246"/>
    </location>
</feature>
<feature type="compositionally biased region" description="Basic and acidic residues" evidence="1">
    <location>
        <begin position="771"/>
        <end position="781"/>
    </location>
</feature>
<organism evidence="2 3">
    <name type="scientific">Fragilariopsis cylindrus CCMP1102</name>
    <dbReference type="NCBI Taxonomy" id="635003"/>
    <lineage>
        <taxon>Eukaryota</taxon>
        <taxon>Sar</taxon>
        <taxon>Stramenopiles</taxon>
        <taxon>Ochrophyta</taxon>
        <taxon>Bacillariophyta</taxon>
        <taxon>Bacillariophyceae</taxon>
        <taxon>Bacillariophycidae</taxon>
        <taxon>Bacillariales</taxon>
        <taxon>Bacillariaceae</taxon>
        <taxon>Fragilariopsis</taxon>
    </lineage>
</organism>
<feature type="compositionally biased region" description="Polar residues" evidence="1">
    <location>
        <begin position="302"/>
        <end position="319"/>
    </location>
</feature>
<protein>
    <submittedName>
        <fullName evidence="2">Uncharacterized protein</fullName>
    </submittedName>
</protein>
<feature type="compositionally biased region" description="Acidic residues" evidence="1">
    <location>
        <begin position="676"/>
        <end position="695"/>
    </location>
</feature>
<evidence type="ECO:0000313" key="3">
    <source>
        <dbReference type="Proteomes" id="UP000095751"/>
    </source>
</evidence>
<feature type="compositionally biased region" description="Polar residues" evidence="1">
    <location>
        <begin position="198"/>
        <end position="210"/>
    </location>
</feature>
<feature type="region of interest" description="Disordered" evidence="1">
    <location>
        <begin position="198"/>
        <end position="612"/>
    </location>
</feature>
<feature type="region of interest" description="Disordered" evidence="1">
    <location>
        <begin position="90"/>
        <end position="161"/>
    </location>
</feature>
<feature type="region of interest" description="Disordered" evidence="1">
    <location>
        <begin position="675"/>
        <end position="695"/>
    </location>
</feature>
<feature type="compositionally biased region" description="Acidic residues" evidence="1">
    <location>
        <begin position="129"/>
        <end position="145"/>
    </location>
</feature>
<dbReference type="Proteomes" id="UP000095751">
    <property type="component" value="Unassembled WGS sequence"/>
</dbReference>
<feature type="compositionally biased region" description="Polar residues" evidence="1">
    <location>
        <begin position="375"/>
        <end position="401"/>
    </location>
</feature>
<dbReference type="EMBL" id="KV784357">
    <property type="protein sequence ID" value="OEU17211.1"/>
    <property type="molecule type" value="Genomic_DNA"/>
</dbReference>
<evidence type="ECO:0000313" key="2">
    <source>
        <dbReference type="EMBL" id="OEU17211.1"/>
    </source>
</evidence>
<feature type="compositionally biased region" description="Low complexity" evidence="1">
    <location>
        <begin position="417"/>
        <end position="430"/>
    </location>
</feature>
<accession>A0A1E7FGA7</accession>
<dbReference type="InParanoid" id="A0A1E7FGA7"/>
<feature type="region of interest" description="Disordered" evidence="1">
    <location>
        <begin position="742"/>
        <end position="792"/>
    </location>
</feature>
<sequence>MTKEISSHDEDEDQKKKKNVSIDEGYNEVFEIERICPLEKAKHWWSKTEIKKIRNDYKNEVMMDGVRNLVKARIEQEEDDNEIIEERLDEMMANEPSSIAKFLQSEPKPMESKSKKITKSKDKPSQSESDTDSDSGSDSDSDSDDSSSSSSSSSEDDDWDILNRLRQKGEKDLQLNSEHQVCELLGVCLCSEEKEVQTLSTVKKQSSSSEGKGRKTDTTPKDKTTSTTAVVESGSNPSISTGTATASSDIYSGNNDDDSISSSSSDDNHSSSSSSSFTPLALKLITLKTDTTPKDKTTSTTAVIRSGSNPSISTGTATASSDIYSGNNDDDSISSSSSDDNHSSSSSSSFTPLALNLITLKTDTTPKDKTTSTTAVIGSGSNPSISTGTATATSDIYSGNNDDVSISSSSSDDDHFSSSSSSSSCSSSSSSDDELISSNNKDSVQCKASEVPRNLDVHPSNDTNPTEHKEDRPRRRSSSIESESESESKPIIENREASSNILMSEKTRQNDLSSATMIPENNHYTSTTSDDDSVTLENNANDDKNKTDEAGPNIQMSEKTRHKNDKSTATMIPKNNHYKSIDNGDPVTLENNTNDDRNKTDDIRPVKRRSKIGKQETDISRFNNNRKLLGDRFRQGVLAVVAIKRLEKMVKRAPLSLPPTDILSMSSRLIEMYLPSDEEKEDHDKSSDDDDSSDDDSCCSGNSECPVCLGLVKSSQHRKIILLRRMLCKRCFDTHYIHRGVKHGKSHGTSAIANKSSRCSSNIPKATKHNSAKEKSTESKSRNSIGASRTDDALPSTFRSITENEINVSGRLDKKRIEEKLLARRRATQRFNTTDTKDKNYVA</sequence>